<organism evidence="4 5">
    <name type="scientific">Phytoactinopolyspora mesophila</name>
    <dbReference type="NCBI Taxonomy" id="2650750"/>
    <lineage>
        <taxon>Bacteria</taxon>
        <taxon>Bacillati</taxon>
        <taxon>Actinomycetota</taxon>
        <taxon>Actinomycetes</taxon>
        <taxon>Jiangellales</taxon>
        <taxon>Jiangellaceae</taxon>
        <taxon>Phytoactinopolyspora</taxon>
    </lineage>
</organism>
<dbReference type="Pfam" id="PF21320">
    <property type="entry name" value="WHD_Rv2258c"/>
    <property type="match status" value="1"/>
</dbReference>
<keyword evidence="4" id="KW-0808">Transferase</keyword>
<dbReference type="SUPFAM" id="SSF46785">
    <property type="entry name" value="Winged helix' DNA-binding domain"/>
    <property type="match status" value="1"/>
</dbReference>
<dbReference type="InterPro" id="IPR036388">
    <property type="entry name" value="WH-like_DNA-bd_sf"/>
</dbReference>
<keyword evidence="4" id="KW-0489">Methyltransferase</keyword>
<dbReference type="Gene3D" id="1.10.10.10">
    <property type="entry name" value="Winged helix-like DNA-binding domain superfamily/Winged helix DNA-binding domain"/>
    <property type="match status" value="1"/>
</dbReference>
<feature type="domain" description="S-adenosylmethionine-dependent methyltransferase Rv2258c-like winged HTH" evidence="3">
    <location>
        <begin position="45"/>
        <end position="113"/>
    </location>
</feature>
<protein>
    <submittedName>
        <fullName evidence="4">Methyltransferase domain-containing protein</fullName>
    </submittedName>
</protein>
<dbReference type="PANTHER" id="PTHR45128:SF2">
    <property type="entry name" value="METHYLTRANSFERASE DOMAIN-CONTAINING PROTEIN"/>
    <property type="match status" value="1"/>
</dbReference>
<feature type="compositionally biased region" description="Low complexity" evidence="1">
    <location>
        <begin position="1"/>
        <end position="18"/>
    </location>
</feature>
<dbReference type="SUPFAM" id="SSF53335">
    <property type="entry name" value="S-adenosyl-L-methionine-dependent methyltransferases"/>
    <property type="match status" value="1"/>
</dbReference>
<dbReference type="Pfam" id="PF13847">
    <property type="entry name" value="Methyltransf_31"/>
    <property type="match status" value="1"/>
</dbReference>
<feature type="region of interest" description="Disordered" evidence="1">
    <location>
        <begin position="1"/>
        <end position="21"/>
    </location>
</feature>
<evidence type="ECO:0000259" key="2">
    <source>
        <dbReference type="Pfam" id="PF13847"/>
    </source>
</evidence>
<evidence type="ECO:0000256" key="1">
    <source>
        <dbReference type="SAM" id="MobiDB-lite"/>
    </source>
</evidence>
<accession>A0A7K3LY73</accession>
<evidence type="ECO:0000313" key="5">
    <source>
        <dbReference type="Proteomes" id="UP000460435"/>
    </source>
</evidence>
<dbReference type="CDD" id="cd02440">
    <property type="entry name" value="AdoMet_MTases"/>
    <property type="match status" value="1"/>
</dbReference>
<reference evidence="4 5" key="1">
    <citation type="submission" date="2019-11" db="EMBL/GenBank/DDBJ databases">
        <authorList>
            <person name="Li X.-J."/>
            <person name="Feng X.-M."/>
        </authorList>
    </citation>
    <scope>NUCLEOTIDE SEQUENCE [LARGE SCALE GENOMIC DNA]</scope>
    <source>
        <strain evidence="4 5">XMNu-373</strain>
    </source>
</reference>
<keyword evidence="5" id="KW-1185">Reference proteome</keyword>
<dbReference type="AlphaFoldDB" id="A0A7K3LY73"/>
<sequence>MSAPTTTNTQTTTGAPPARAADPERLQAFIERFAADQAATMHAATLVVGDRLGLFARLAAIGPCSAQELAAATECHPRLVREWLSAQVASAYCEHDAQTDTFWLTPEQTACLADATSPTYLPGGTIAANSNHQDVDRVAQAFRGDGGIGWGEHHPHLFLGTQRFFGPVYRGNLVQHWIPALEGVHEKLVAGGRVADLGCGHGVALILLAEAYPESAFAGFDSHAGSIEAAREAAAEAGVSDRVTFEVAGVEDFGGADYDLICVFNALHEWGDPVGAARRIRDALAPDGTWMFTEPRTDEELTESVRARTFFSVSTFVCTPSALAQGAGDALGAQAGESRLRQVTEQAGFTRFRRATETPSFMVLEARP</sequence>
<dbReference type="InterPro" id="IPR029063">
    <property type="entry name" value="SAM-dependent_MTases_sf"/>
</dbReference>
<dbReference type="EMBL" id="WLZY01000001">
    <property type="protein sequence ID" value="NDL55767.1"/>
    <property type="molecule type" value="Genomic_DNA"/>
</dbReference>
<evidence type="ECO:0000259" key="3">
    <source>
        <dbReference type="Pfam" id="PF21320"/>
    </source>
</evidence>
<gene>
    <name evidence="4" type="ORF">F7O44_01645</name>
</gene>
<feature type="domain" description="Methyltransferase" evidence="2">
    <location>
        <begin position="190"/>
        <end position="309"/>
    </location>
</feature>
<name>A0A7K3LY73_9ACTN</name>
<dbReference type="InterPro" id="IPR036390">
    <property type="entry name" value="WH_DNA-bd_sf"/>
</dbReference>
<dbReference type="GO" id="GO:0032259">
    <property type="term" value="P:methylation"/>
    <property type="evidence" value="ECO:0007669"/>
    <property type="project" value="UniProtKB-KW"/>
</dbReference>
<dbReference type="PANTHER" id="PTHR45128">
    <property type="entry name" value="METHYLTRANSFERASE TYPE 11"/>
    <property type="match status" value="1"/>
</dbReference>
<dbReference type="GO" id="GO:0008168">
    <property type="term" value="F:methyltransferase activity"/>
    <property type="evidence" value="ECO:0007669"/>
    <property type="project" value="UniProtKB-KW"/>
</dbReference>
<dbReference type="Gene3D" id="3.40.50.150">
    <property type="entry name" value="Vaccinia Virus protein VP39"/>
    <property type="match status" value="1"/>
</dbReference>
<proteinExistence type="predicted"/>
<dbReference type="InterPro" id="IPR048711">
    <property type="entry name" value="WHD_Rv2258c"/>
</dbReference>
<comment type="caution">
    <text evidence="4">The sequence shown here is derived from an EMBL/GenBank/DDBJ whole genome shotgun (WGS) entry which is preliminary data.</text>
</comment>
<evidence type="ECO:0000313" key="4">
    <source>
        <dbReference type="EMBL" id="NDL55767.1"/>
    </source>
</evidence>
<dbReference type="Proteomes" id="UP000460435">
    <property type="component" value="Unassembled WGS sequence"/>
</dbReference>
<dbReference type="InterPro" id="IPR025714">
    <property type="entry name" value="Methyltranfer_dom"/>
</dbReference>
<dbReference type="InterPro" id="IPR053173">
    <property type="entry name" value="SAM-binding_MTase"/>
</dbReference>